<keyword evidence="2" id="KW-0812">Transmembrane</keyword>
<evidence type="ECO:0000313" key="4">
    <source>
        <dbReference type="Proteomes" id="UP000178348"/>
    </source>
</evidence>
<keyword evidence="2" id="KW-0472">Membrane</keyword>
<organism evidence="3 4">
    <name type="scientific">Candidatus Liptonbacteria bacterium RIFCSPLOWO2_01_FULL_53_13</name>
    <dbReference type="NCBI Taxonomy" id="1798651"/>
    <lineage>
        <taxon>Bacteria</taxon>
        <taxon>Candidatus Liptoniibacteriota</taxon>
    </lineage>
</organism>
<evidence type="ECO:0000256" key="2">
    <source>
        <dbReference type="SAM" id="Phobius"/>
    </source>
</evidence>
<gene>
    <name evidence="3" type="ORF">A2946_03795</name>
</gene>
<dbReference type="AlphaFoldDB" id="A0A1G2CKW1"/>
<feature type="transmembrane region" description="Helical" evidence="2">
    <location>
        <begin position="12"/>
        <end position="30"/>
    </location>
</feature>
<feature type="region of interest" description="Disordered" evidence="1">
    <location>
        <begin position="60"/>
        <end position="79"/>
    </location>
</feature>
<dbReference type="Proteomes" id="UP000178348">
    <property type="component" value="Unassembled WGS sequence"/>
</dbReference>
<evidence type="ECO:0000256" key="1">
    <source>
        <dbReference type="SAM" id="MobiDB-lite"/>
    </source>
</evidence>
<accession>A0A1G2CKW1</accession>
<proteinExistence type="predicted"/>
<reference evidence="3 4" key="1">
    <citation type="journal article" date="2016" name="Nat. Commun.">
        <title>Thousands of microbial genomes shed light on interconnected biogeochemical processes in an aquifer system.</title>
        <authorList>
            <person name="Anantharaman K."/>
            <person name="Brown C.T."/>
            <person name="Hug L.A."/>
            <person name="Sharon I."/>
            <person name="Castelle C.J."/>
            <person name="Probst A.J."/>
            <person name="Thomas B.C."/>
            <person name="Singh A."/>
            <person name="Wilkins M.J."/>
            <person name="Karaoz U."/>
            <person name="Brodie E.L."/>
            <person name="Williams K.H."/>
            <person name="Hubbard S.S."/>
            <person name="Banfield J.F."/>
        </authorList>
    </citation>
    <scope>NUCLEOTIDE SEQUENCE [LARGE SCALE GENOMIC DNA]</scope>
</reference>
<sequence length="177" mass="19669">MRINFTEEKAFWLRGLIALGIVAALFTIGGDKEQEGLQGPVAGKGTTENRETVPEYTIPYPEGRTEMNVSSGEPGPKPSKMIADPFAPKKGEMQTWRIKAAYEEPIDSIEMTLQLDSGEYPETLKLAEGTATDGWWEGTWNMPDSTEHRYAAVILLKSGKATTKVKPVFRDITRTIF</sequence>
<comment type="caution">
    <text evidence="3">The sequence shown here is derived from an EMBL/GenBank/DDBJ whole genome shotgun (WGS) entry which is preliminary data.</text>
</comment>
<feature type="region of interest" description="Disordered" evidence="1">
    <location>
        <begin position="33"/>
        <end position="52"/>
    </location>
</feature>
<dbReference type="EMBL" id="MHLB01000024">
    <property type="protein sequence ID" value="OGZ02034.1"/>
    <property type="molecule type" value="Genomic_DNA"/>
</dbReference>
<keyword evidence="2" id="KW-1133">Transmembrane helix</keyword>
<name>A0A1G2CKW1_9BACT</name>
<protein>
    <submittedName>
        <fullName evidence="3">Uncharacterized protein</fullName>
    </submittedName>
</protein>
<evidence type="ECO:0000313" key="3">
    <source>
        <dbReference type="EMBL" id="OGZ02034.1"/>
    </source>
</evidence>